<keyword evidence="2" id="KW-1185">Reference proteome</keyword>
<organism evidence="1 2">
    <name type="scientific">Pyropia yezoensis</name>
    <name type="common">Susabi-nori</name>
    <name type="synonym">Porphyra yezoensis</name>
    <dbReference type="NCBI Taxonomy" id="2788"/>
    <lineage>
        <taxon>Eukaryota</taxon>
        <taxon>Rhodophyta</taxon>
        <taxon>Bangiophyceae</taxon>
        <taxon>Bangiales</taxon>
        <taxon>Bangiaceae</taxon>
        <taxon>Pyropia</taxon>
    </lineage>
</organism>
<protein>
    <submittedName>
        <fullName evidence="1">Uncharacterized protein</fullName>
    </submittedName>
</protein>
<name>A0ACC3BK66_PYRYE</name>
<reference evidence="1" key="1">
    <citation type="submission" date="2019-11" db="EMBL/GenBank/DDBJ databases">
        <title>Nori genome reveals adaptations in red seaweeds to the harsh intertidal environment.</title>
        <authorList>
            <person name="Wang D."/>
            <person name="Mao Y."/>
        </authorList>
    </citation>
    <scope>NUCLEOTIDE SEQUENCE</scope>
    <source>
        <tissue evidence="1">Gametophyte</tissue>
    </source>
</reference>
<proteinExistence type="predicted"/>
<sequence>MIGRCTRLTDEQRTAASVMALNGATNRAISEFVGGKLDTVAEVAARVRWTDSLVAPISSGRPQILGPRDRRRLLHLFLRHSDLELRRVVDLFNIEMPRPVSVRTVKQCLCAAGVRVLRRRMKPDVSTRNRAKRLARAKERLN</sequence>
<dbReference type="Proteomes" id="UP000798662">
    <property type="component" value="Chromosome 1"/>
</dbReference>
<evidence type="ECO:0000313" key="2">
    <source>
        <dbReference type="Proteomes" id="UP000798662"/>
    </source>
</evidence>
<accession>A0ACC3BK66</accession>
<comment type="caution">
    <text evidence="1">The sequence shown here is derived from an EMBL/GenBank/DDBJ whole genome shotgun (WGS) entry which is preliminary data.</text>
</comment>
<evidence type="ECO:0000313" key="1">
    <source>
        <dbReference type="EMBL" id="KAK1858340.1"/>
    </source>
</evidence>
<dbReference type="EMBL" id="CM020618">
    <property type="protein sequence ID" value="KAK1858340.1"/>
    <property type="molecule type" value="Genomic_DNA"/>
</dbReference>
<gene>
    <name evidence="1" type="ORF">I4F81_000949</name>
</gene>